<dbReference type="EMBL" id="GL996521">
    <property type="protein sequence ID" value="EGV63789.1"/>
    <property type="molecule type" value="Genomic_DNA"/>
</dbReference>
<dbReference type="eggNOG" id="ENOG502SDTR">
    <property type="taxonomic scope" value="Eukaryota"/>
</dbReference>
<protein>
    <submittedName>
        <fullName evidence="1">Uncharacterized protein</fullName>
    </submittedName>
</protein>
<dbReference type="Proteomes" id="UP000000707">
    <property type="component" value="Unassembled WGS sequence"/>
</dbReference>
<dbReference type="STRING" id="590646.G3B468"/>
<proteinExistence type="predicted"/>
<keyword evidence="2" id="KW-1185">Reference proteome</keyword>
<dbReference type="HOGENOM" id="CLU_031972_0_0_1"/>
<organism evidence="2">
    <name type="scientific">Candida tenuis (strain ATCC 10573 / BCRC 21748 / CBS 615 / JCM 9827 / NBRC 10315 / NRRL Y-1498 / VKM Y-70)</name>
    <name type="common">Yeast</name>
    <name type="synonym">Yamadazyma tenuis</name>
    <dbReference type="NCBI Taxonomy" id="590646"/>
    <lineage>
        <taxon>Eukaryota</taxon>
        <taxon>Fungi</taxon>
        <taxon>Dikarya</taxon>
        <taxon>Ascomycota</taxon>
        <taxon>Saccharomycotina</taxon>
        <taxon>Pichiomycetes</taxon>
        <taxon>Debaryomycetaceae</taxon>
        <taxon>Yamadazyma</taxon>
    </lineage>
</organism>
<name>G3B468_CANTC</name>
<accession>G3B468</accession>
<gene>
    <name evidence="1" type="ORF">CANTEDRAFT_121459</name>
</gene>
<dbReference type="OrthoDB" id="5212126at2759"/>
<evidence type="ECO:0000313" key="2">
    <source>
        <dbReference type="Proteomes" id="UP000000707"/>
    </source>
</evidence>
<dbReference type="KEGG" id="cten:18248848"/>
<evidence type="ECO:0000313" key="1">
    <source>
        <dbReference type="EMBL" id="EGV63789.1"/>
    </source>
</evidence>
<dbReference type="AlphaFoldDB" id="G3B468"/>
<reference evidence="1 2" key="1">
    <citation type="journal article" date="2011" name="Proc. Natl. Acad. Sci. U.S.A.">
        <title>Comparative genomics of xylose-fermenting fungi for enhanced biofuel production.</title>
        <authorList>
            <person name="Wohlbach D.J."/>
            <person name="Kuo A."/>
            <person name="Sato T.K."/>
            <person name="Potts K.M."/>
            <person name="Salamov A.A."/>
            <person name="LaButti K.M."/>
            <person name="Sun H."/>
            <person name="Clum A."/>
            <person name="Pangilinan J.L."/>
            <person name="Lindquist E.A."/>
            <person name="Lucas S."/>
            <person name="Lapidus A."/>
            <person name="Jin M."/>
            <person name="Gunawan C."/>
            <person name="Balan V."/>
            <person name="Dale B.E."/>
            <person name="Jeffries T.W."/>
            <person name="Zinkel R."/>
            <person name="Barry K.W."/>
            <person name="Grigoriev I.V."/>
            <person name="Gasch A.P."/>
        </authorList>
    </citation>
    <scope>NUCLEOTIDE SEQUENCE [LARGE SCALE GENOMIC DNA]</scope>
    <source>
        <strain evidence="2">ATCC 10573 / BCRC 21748 / CBS 615 / JCM 9827 / NBRC 10315 / NRRL Y-1498 / VKM Y-70</strain>
    </source>
</reference>
<dbReference type="GeneID" id="18248848"/>
<sequence>MGVCKGLVIDRSVISEFAGKISLKGLKDIKVNLENELKSLTSPMRFSFSNTTVEVSKNSEDFIILPPDLVSSDIYEKLGLEFLNEDGYKFKLFDKDLMIPKDFKTLFLYNTSTPLSIPTSKHDNLAKFIDESLPFNLPPYMNLINHYLVLPRSYLNEKLKTSGEAFETLAKLSSMFSRGILISSSSYLPIFRAVMSENVPFMVFMFSDSTIDKFEEQRNPIMTVKNYLGTEKNIISNFFDTFAENWINNINYDSLISSVFCTTNSNNLTDSYCLKIRDKNALLLFPAFYEVSQLLNFEEQEPQLMKRADEPLAEAQVVRQVHNRLSNYAEKFNDVSYEFATEPKQLIERVDERLDQKSYKFFDKIDEKTDNIADKKDSLVHQVADKVRMIKGSLDFKELFNEDYDTKESDYDVDGDNLMGKRTVEEEEDNLFEYQQEEGIVLPLSLVRVEEYSLSSPRHKKFSQVLFEDTDDNEHTLSKRFTIFSTDEDCEKITWYKVFHYSIFGKPRFCLSNY</sequence>